<evidence type="ECO:0000313" key="2">
    <source>
        <dbReference type="Proteomes" id="UP001279734"/>
    </source>
</evidence>
<organism evidence="1 2">
    <name type="scientific">Nepenthes gracilis</name>
    <name type="common">Slender pitcher plant</name>
    <dbReference type="NCBI Taxonomy" id="150966"/>
    <lineage>
        <taxon>Eukaryota</taxon>
        <taxon>Viridiplantae</taxon>
        <taxon>Streptophyta</taxon>
        <taxon>Embryophyta</taxon>
        <taxon>Tracheophyta</taxon>
        <taxon>Spermatophyta</taxon>
        <taxon>Magnoliopsida</taxon>
        <taxon>eudicotyledons</taxon>
        <taxon>Gunneridae</taxon>
        <taxon>Pentapetalae</taxon>
        <taxon>Caryophyllales</taxon>
        <taxon>Nepenthaceae</taxon>
        <taxon>Nepenthes</taxon>
    </lineage>
</organism>
<name>A0AAD3XN21_NEPGR</name>
<keyword evidence="2" id="KW-1185">Reference proteome</keyword>
<accession>A0AAD3XN21</accession>
<reference evidence="1" key="1">
    <citation type="submission" date="2023-05" db="EMBL/GenBank/DDBJ databases">
        <title>Nepenthes gracilis genome sequencing.</title>
        <authorList>
            <person name="Fukushima K."/>
        </authorList>
    </citation>
    <scope>NUCLEOTIDE SEQUENCE</scope>
    <source>
        <strain evidence="1">SING2019-196</strain>
    </source>
</reference>
<dbReference type="AlphaFoldDB" id="A0AAD3XN21"/>
<dbReference type="Proteomes" id="UP001279734">
    <property type="component" value="Unassembled WGS sequence"/>
</dbReference>
<proteinExistence type="predicted"/>
<protein>
    <submittedName>
        <fullName evidence="1">Uncharacterized protein</fullName>
    </submittedName>
</protein>
<comment type="caution">
    <text evidence="1">The sequence shown here is derived from an EMBL/GenBank/DDBJ whole genome shotgun (WGS) entry which is preliminary data.</text>
</comment>
<evidence type="ECO:0000313" key="1">
    <source>
        <dbReference type="EMBL" id="GMH10558.1"/>
    </source>
</evidence>
<sequence length="101" mass="10886">MACVANAHTDIAASCNGSHGYPIRVVTISSGSIQYLLDDMPVAVEKGIVEAESSLNSRSGHMLISCPELILDLCHSRIARARDVCTQFCSFLTREECNSVV</sequence>
<gene>
    <name evidence="1" type="ORF">Nepgr_012399</name>
</gene>
<dbReference type="EMBL" id="BSYO01000010">
    <property type="protein sequence ID" value="GMH10558.1"/>
    <property type="molecule type" value="Genomic_DNA"/>
</dbReference>